<evidence type="ECO:0000256" key="2">
    <source>
        <dbReference type="ARBA" id="ARBA00022801"/>
    </source>
</evidence>
<dbReference type="Gene3D" id="3.40.720.10">
    <property type="entry name" value="Alkaline Phosphatase, subunit A"/>
    <property type="match status" value="1"/>
</dbReference>
<dbReference type="InterPro" id="IPR000917">
    <property type="entry name" value="Sulfatase_N"/>
</dbReference>
<dbReference type="CDD" id="cd16145">
    <property type="entry name" value="ARS_like"/>
    <property type="match status" value="1"/>
</dbReference>
<accession>A0A7X8SP67</accession>
<keyword evidence="5" id="KW-1185">Reference proteome</keyword>
<evidence type="ECO:0000313" key="5">
    <source>
        <dbReference type="Proteomes" id="UP000585050"/>
    </source>
</evidence>
<dbReference type="GO" id="GO:0016787">
    <property type="term" value="F:hydrolase activity"/>
    <property type="evidence" value="ECO:0007669"/>
    <property type="project" value="UniProtKB-KW"/>
</dbReference>
<dbReference type="PANTHER" id="PTHR43751:SF3">
    <property type="entry name" value="SULFATASE N-TERMINAL DOMAIN-CONTAINING PROTEIN"/>
    <property type="match status" value="1"/>
</dbReference>
<evidence type="ECO:0000259" key="3">
    <source>
        <dbReference type="Pfam" id="PF00884"/>
    </source>
</evidence>
<keyword evidence="2" id="KW-0378">Hydrolase</keyword>
<dbReference type="InterPro" id="IPR017850">
    <property type="entry name" value="Alkaline_phosphatase_core_sf"/>
</dbReference>
<dbReference type="SUPFAM" id="SSF53649">
    <property type="entry name" value="Alkaline phosphatase-like"/>
    <property type="match status" value="1"/>
</dbReference>
<dbReference type="PROSITE" id="PS51257">
    <property type="entry name" value="PROKAR_LIPOPROTEIN"/>
    <property type="match status" value="1"/>
</dbReference>
<dbReference type="AlphaFoldDB" id="A0A7X8SP67"/>
<dbReference type="PROSITE" id="PS00523">
    <property type="entry name" value="SULFATASE_1"/>
    <property type="match status" value="1"/>
</dbReference>
<proteinExistence type="inferred from homology"/>
<protein>
    <submittedName>
        <fullName evidence="4">Arylsulfatase</fullName>
    </submittedName>
</protein>
<dbReference type="EMBL" id="JABAIL010000007">
    <property type="protein sequence ID" value="NLR93727.1"/>
    <property type="molecule type" value="Genomic_DNA"/>
</dbReference>
<comment type="caution">
    <text evidence="4">The sequence shown here is derived from an EMBL/GenBank/DDBJ whole genome shotgun (WGS) entry which is preliminary data.</text>
</comment>
<dbReference type="RefSeq" id="WP_168884435.1">
    <property type="nucleotide sequence ID" value="NZ_JABAIL010000007.1"/>
</dbReference>
<gene>
    <name evidence="4" type="ORF">HGP29_21180</name>
</gene>
<dbReference type="InterPro" id="IPR024607">
    <property type="entry name" value="Sulfatase_CS"/>
</dbReference>
<reference evidence="4 5" key="1">
    <citation type="submission" date="2020-04" db="EMBL/GenBank/DDBJ databases">
        <title>Flammeovirga sp. SR4, a novel species isolated from seawater.</title>
        <authorList>
            <person name="Wang X."/>
        </authorList>
    </citation>
    <scope>NUCLEOTIDE SEQUENCE [LARGE SCALE GENOMIC DNA]</scope>
    <source>
        <strain evidence="4 5">SR4</strain>
    </source>
</reference>
<sequence length="491" mass="55229">MIKQQLIISLFIYCIVFGCTSPKKSTVDNTHPQNLPNIVYILADDLGYGDLGCYGQEKIETPNIDLLAKNGMLFRNHYAGSSVCAPSRSTFLTGLHTGNTAIRGNKPTKKFTEGQVPLPQESITIAELLKEKGYITGAFGKWGLGYPGSEGDPNNQGFDEFYGYNCQKEAHRYYPKHLWHNDKKVFLEGNDFNNKVTYSGDLIHQKALEFIDNHKSAPFFLYYPNLVPHAELLLPEGDLLQKYRAKFGNEEAFINNKKGADYGSDKFNIARYASQPEPKATYAAMISLLDQQVGEVIAKLEEHDLLEHTIVIFTSDNGPHTEGGAAPDFFNSNGGLRGVKRDLYEGGIKVPMIVRWDGVVPKASVSDHVSAFWDMMPTFSEIADLNFNHQIDGISIVPTLKGEKQSNHQHLYWEFHEKGGRQAIRQGHWKLVKLKAFSATDSVIELYNLDTDPYERNNLSEEYPAKVNELLLIMSDAHSPSTLFPKFDQHI</sequence>
<dbReference type="Pfam" id="PF00884">
    <property type="entry name" value="Sulfatase"/>
    <property type="match status" value="1"/>
</dbReference>
<dbReference type="Proteomes" id="UP000585050">
    <property type="component" value="Unassembled WGS sequence"/>
</dbReference>
<dbReference type="InterPro" id="IPR052701">
    <property type="entry name" value="GAG_Ulvan_Degrading_Sulfatases"/>
</dbReference>
<comment type="similarity">
    <text evidence="1">Belongs to the sulfatase family.</text>
</comment>
<feature type="domain" description="Sulfatase N-terminal" evidence="3">
    <location>
        <begin position="36"/>
        <end position="384"/>
    </location>
</feature>
<dbReference type="PANTHER" id="PTHR43751">
    <property type="entry name" value="SULFATASE"/>
    <property type="match status" value="1"/>
</dbReference>
<evidence type="ECO:0000256" key="1">
    <source>
        <dbReference type="ARBA" id="ARBA00008779"/>
    </source>
</evidence>
<name>A0A7X8SP67_9BACT</name>
<evidence type="ECO:0000313" key="4">
    <source>
        <dbReference type="EMBL" id="NLR93727.1"/>
    </source>
</evidence>
<organism evidence="4 5">
    <name type="scientific">Flammeovirga agarivorans</name>
    <dbReference type="NCBI Taxonomy" id="2726742"/>
    <lineage>
        <taxon>Bacteria</taxon>
        <taxon>Pseudomonadati</taxon>
        <taxon>Bacteroidota</taxon>
        <taxon>Cytophagia</taxon>
        <taxon>Cytophagales</taxon>
        <taxon>Flammeovirgaceae</taxon>
        <taxon>Flammeovirga</taxon>
    </lineage>
</organism>
<dbReference type="Gene3D" id="3.30.1120.10">
    <property type="match status" value="1"/>
</dbReference>